<feature type="domain" description="Condensation" evidence="1">
    <location>
        <begin position="66"/>
        <end position="346"/>
    </location>
</feature>
<dbReference type="GO" id="GO:0008610">
    <property type="term" value="P:lipid biosynthetic process"/>
    <property type="evidence" value="ECO:0007669"/>
    <property type="project" value="UniProtKB-ARBA"/>
</dbReference>
<dbReference type="GO" id="GO:0005737">
    <property type="term" value="C:cytoplasm"/>
    <property type="evidence" value="ECO:0007669"/>
    <property type="project" value="TreeGrafter"/>
</dbReference>
<evidence type="ECO:0000313" key="3">
    <source>
        <dbReference type="Proteomes" id="UP000031523"/>
    </source>
</evidence>
<dbReference type="Gene3D" id="3.30.559.30">
    <property type="entry name" value="Nonribosomal peptide synthetase, condensation domain"/>
    <property type="match status" value="1"/>
</dbReference>
<accession>A0A0B5EP08</accession>
<dbReference type="KEGG" id="sals:SLNWT_4092"/>
<dbReference type="Proteomes" id="UP000031523">
    <property type="component" value="Chromosome"/>
</dbReference>
<organism evidence="2 3">
    <name type="scientific">Streptomyces albus (strain ATCC 21838 / DSM 41398 / FERM P-419 / JCM 4703 / NBRC 107858)</name>
    <dbReference type="NCBI Taxonomy" id="1081613"/>
    <lineage>
        <taxon>Bacteria</taxon>
        <taxon>Bacillati</taxon>
        <taxon>Actinomycetota</taxon>
        <taxon>Actinomycetes</taxon>
        <taxon>Kitasatosporales</taxon>
        <taxon>Streptomycetaceae</taxon>
        <taxon>Streptomyces</taxon>
    </lineage>
</organism>
<dbReference type="InterPro" id="IPR023213">
    <property type="entry name" value="CAT-like_dom_sf"/>
</dbReference>
<dbReference type="GO" id="GO:0043041">
    <property type="term" value="P:amino acid activation for nonribosomal peptide biosynthetic process"/>
    <property type="evidence" value="ECO:0007669"/>
    <property type="project" value="TreeGrafter"/>
</dbReference>
<dbReference type="SUPFAM" id="SSF52777">
    <property type="entry name" value="CoA-dependent acyltransferases"/>
    <property type="match status" value="2"/>
</dbReference>
<dbReference type="Pfam" id="PF00668">
    <property type="entry name" value="Condensation"/>
    <property type="match status" value="1"/>
</dbReference>
<dbReference type="GO" id="GO:0003824">
    <property type="term" value="F:catalytic activity"/>
    <property type="evidence" value="ECO:0007669"/>
    <property type="project" value="InterPro"/>
</dbReference>
<dbReference type="GO" id="GO:0031177">
    <property type="term" value="F:phosphopantetheine binding"/>
    <property type="evidence" value="ECO:0007669"/>
    <property type="project" value="TreeGrafter"/>
</dbReference>
<evidence type="ECO:0000259" key="1">
    <source>
        <dbReference type="Pfam" id="PF00668"/>
    </source>
</evidence>
<protein>
    <recommendedName>
        <fullName evidence="1">Condensation domain-containing protein</fullName>
    </recommendedName>
</protein>
<dbReference type="AlphaFoldDB" id="A0A0B5EP08"/>
<evidence type="ECO:0000313" key="2">
    <source>
        <dbReference type="EMBL" id="AJE84468.1"/>
    </source>
</evidence>
<keyword evidence="3" id="KW-1185">Reference proteome</keyword>
<dbReference type="PANTHER" id="PTHR45527:SF1">
    <property type="entry name" value="FATTY ACID SYNTHASE"/>
    <property type="match status" value="1"/>
</dbReference>
<proteinExistence type="predicted"/>
<dbReference type="InterPro" id="IPR001242">
    <property type="entry name" value="Condensation_dom"/>
</dbReference>
<dbReference type="GO" id="GO:0044550">
    <property type="term" value="P:secondary metabolite biosynthetic process"/>
    <property type="evidence" value="ECO:0007669"/>
    <property type="project" value="TreeGrafter"/>
</dbReference>
<sequence>MLMTPLPEYVPAPGELVEFRVPEEAVERAAKAPEHPAPPSYVQENHILRRLANSAAGRPQSPWLGIVFDLPGRLDTTAFAAALHTWVLRHRTLLTWFSVHESGAADQGTPLLRRHEVPEESVAVEAVPLGAQSVEAVHRHVTETFGSRTDPLVWPPFTASAVVREEGPSTVFFAVDHAHTDGFSMILVFAELRALYEAQLAGTEAELPEVGSYVDACALDRERAAAIRPDSPEVKSWIDFFLGGPMPSFPLDLGVPPGESRPSLSIELDLLTADQAEAFSKACKAQGASFSAGLLTALGITASELAGRPDYRSLAVVHTRDEPRWQFTQGWFINLVPVAFPVSPGGTALGFGEILRGAAGAYAAARELALVSPLRVAELIPGVSLQSDASTVLPMLSYLDLRHAPGSRDWEAADCNALVGPGPSSEVPIWINRLWDRTYLKTRYPDTPEARENVPRYFAHLKRVLGEIAAHGDYRFTAAGQRTPTEV</sequence>
<gene>
    <name evidence="2" type="ORF">SLNWT_4092</name>
</gene>
<dbReference type="PANTHER" id="PTHR45527">
    <property type="entry name" value="NONRIBOSOMAL PEPTIDE SYNTHETASE"/>
    <property type="match status" value="1"/>
</dbReference>
<name>A0A0B5EP08_STRA4</name>
<reference evidence="2 3" key="1">
    <citation type="submission" date="2015-01" db="EMBL/GenBank/DDBJ databases">
        <title>Enhanced salinomycin production by adjusting the supply of polyketide extender units in Streptomyce albus DSM 41398.</title>
        <authorList>
            <person name="Lu C."/>
        </authorList>
    </citation>
    <scope>NUCLEOTIDE SEQUENCE [LARGE SCALE GENOMIC DNA]</scope>
    <source>
        <strain evidence="3">ATCC 21838 / DSM 41398 / FERM P-419 / JCM 4703 / NBRC 107858</strain>
    </source>
</reference>
<dbReference type="EMBL" id="CP010519">
    <property type="protein sequence ID" value="AJE84468.1"/>
    <property type="molecule type" value="Genomic_DNA"/>
</dbReference>
<dbReference type="Gene3D" id="3.30.559.10">
    <property type="entry name" value="Chloramphenicol acetyltransferase-like domain"/>
    <property type="match status" value="1"/>
</dbReference>